<comment type="caution">
    <text evidence="6">The sequence shown here is derived from an EMBL/GenBank/DDBJ whole genome shotgun (WGS) entry which is preliminary data.</text>
</comment>
<reference evidence="6 7" key="1">
    <citation type="submission" date="2017-07" db="EMBL/GenBank/DDBJ databases">
        <title>Isolation and whole genome analysis of endospore-forming bacteria from heroin.</title>
        <authorList>
            <person name="Kalinowski J."/>
            <person name="Ahrens B."/>
            <person name="Al-Dilaimi A."/>
            <person name="Winkler A."/>
            <person name="Wibberg D."/>
            <person name="Schleenbecker U."/>
            <person name="Ruckert C."/>
            <person name="Wolfel R."/>
            <person name="Grass G."/>
        </authorList>
    </citation>
    <scope>NUCLEOTIDE SEQUENCE [LARGE SCALE GENOMIC DNA]</scope>
    <source>
        <strain evidence="6 7">7539</strain>
    </source>
</reference>
<dbReference type="PANTHER" id="PTHR34389">
    <property type="entry name" value="L-RHAMNOSE MUTAROTASE"/>
    <property type="match status" value="1"/>
</dbReference>
<name>A0A268NVQ4_SHOCL</name>
<evidence type="ECO:0000256" key="4">
    <source>
        <dbReference type="ARBA" id="ARBA00023308"/>
    </source>
</evidence>
<dbReference type="RefSeq" id="WP_095316713.1">
    <property type="nucleotide sequence ID" value="NZ_NPCC01000033.1"/>
</dbReference>
<evidence type="ECO:0000256" key="3">
    <source>
        <dbReference type="ARBA" id="ARBA00023277"/>
    </source>
</evidence>
<dbReference type="GO" id="GO:0005737">
    <property type="term" value="C:cytoplasm"/>
    <property type="evidence" value="ECO:0007669"/>
    <property type="project" value="InterPro"/>
</dbReference>
<dbReference type="GO" id="GO:0019301">
    <property type="term" value="P:rhamnose catabolic process"/>
    <property type="evidence" value="ECO:0007669"/>
    <property type="project" value="UniProtKB-UniRule"/>
</dbReference>
<dbReference type="EMBL" id="NPCC01000033">
    <property type="protein sequence ID" value="PAE87582.1"/>
    <property type="molecule type" value="Genomic_DNA"/>
</dbReference>
<keyword evidence="1" id="KW-0963">Cytoplasm</keyword>
<dbReference type="NCBIfam" id="TIGR02625">
    <property type="entry name" value="YiiL_rotase"/>
    <property type="match status" value="1"/>
</dbReference>
<organism evidence="6 7">
    <name type="scientific">Shouchella clausii</name>
    <name type="common">Alkalihalobacillus clausii</name>
    <dbReference type="NCBI Taxonomy" id="79880"/>
    <lineage>
        <taxon>Bacteria</taxon>
        <taxon>Bacillati</taxon>
        <taxon>Bacillota</taxon>
        <taxon>Bacilli</taxon>
        <taxon>Bacillales</taxon>
        <taxon>Bacillaceae</taxon>
        <taxon>Shouchella</taxon>
    </lineage>
</organism>
<proteinExistence type="inferred from homology"/>
<evidence type="ECO:0000256" key="5">
    <source>
        <dbReference type="NCBIfam" id="TIGR02625"/>
    </source>
</evidence>
<dbReference type="Proteomes" id="UP000216207">
    <property type="component" value="Unassembled WGS sequence"/>
</dbReference>
<dbReference type="InterPro" id="IPR011008">
    <property type="entry name" value="Dimeric_a/b-barrel"/>
</dbReference>
<gene>
    <name evidence="6" type="primary">rhaM</name>
    <name evidence="6" type="ORF">CHH72_17850</name>
</gene>
<dbReference type="HAMAP" id="MF_01663">
    <property type="entry name" value="L_rham_rotase"/>
    <property type="match status" value="1"/>
</dbReference>
<evidence type="ECO:0000313" key="7">
    <source>
        <dbReference type="Proteomes" id="UP000216207"/>
    </source>
</evidence>
<dbReference type="SUPFAM" id="SSF54909">
    <property type="entry name" value="Dimeric alpha+beta barrel"/>
    <property type="match status" value="1"/>
</dbReference>
<dbReference type="GO" id="GO:0062192">
    <property type="term" value="F:L-rhamnose mutarotase activity"/>
    <property type="evidence" value="ECO:0007669"/>
    <property type="project" value="UniProtKB-UniRule"/>
</dbReference>
<protein>
    <recommendedName>
        <fullName evidence="5">L-rhamnose mutarotase</fullName>
        <ecNumber evidence="5">5.1.3.32</ecNumber>
    </recommendedName>
</protein>
<dbReference type="AlphaFoldDB" id="A0A268NVQ4"/>
<dbReference type="Pfam" id="PF05336">
    <property type="entry name" value="rhaM"/>
    <property type="match status" value="1"/>
</dbReference>
<evidence type="ECO:0000256" key="1">
    <source>
        <dbReference type="ARBA" id="ARBA00022490"/>
    </source>
</evidence>
<dbReference type="Gene3D" id="3.30.70.100">
    <property type="match status" value="1"/>
</dbReference>
<dbReference type="InterPro" id="IPR008000">
    <property type="entry name" value="Rham/fucose_mutarotase"/>
</dbReference>
<keyword evidence="4" id="KW-0684">Rhamnose metabolism</keyword>
<dbReference type="PANTHER" id="PTHR34389:SF2">
    <property type="entry name" value="L-RHAMNOSE MUTAROTASE"/>
    <property type="match status" value="1"/>
</dbReference>
<accession>A0A268NVQ4</accession>
<dbReference type="EC" id="5.1.3.32" evidence="5"/>
<evidence type="ECO:0000256" key="2">
    <source>
        <dbReference type="ARBA" id="ARBA00023235"/>
    </source>
</evidence>
<dbReference type="InterPro" id="IPR013448">
    <property type="entry name" value="L-rhamnose_mutarotase"/>
</dbReference>
<sequence length="104" mass="12423">MIRKATVMKVYKDKYDDYKQRHDKLWPEMAEMLKAHGVHHYSIFLLEETGQLFAYLLVEDEDSFSEVAKTEICQKWWAYMAPLMETNDDLSPVSHDLREVFYLA</sequence>
<keyword evidence="3" id="KW-0119">Carbohydrate metabolism</keyword>
<evidence type="ECO:0000313" key="6">
    <source>
        <dbReference type="EMBL" id="PAE87582.1"/>
    </source>
</evidence>
<keyword evidence="2" id="KW-0413">Isomerase</keyword>